<name>A0A9P3L9H3_9APHY</name>
<dbReference type="AlphaFoldDB" id="A0A9P3L9H3"/>
<dbReference type="Proteomes" id="UP000703269">
    <property type="component" value="Unassembled WGS sequence"/>
</dbReference>
<keyword evidence="2" id="KW-1185">Reference proteome</keyword>
<evidence type="ECO:0000313" key="2">
    <source>
        <dbReference type="Proteomes" id="UP000703269"/>
    </source>
</evidence>
<sequence length="282" mass="31276">MLTEADLAGLRFALNLQGLETVTLGGELAVRAERFLQMMSHAHSITSLHLDGSYISQDKGDVVCRRVASLNWDDSIAYRFARSLKTLRLTHIHLDIMPSDMPSPLRLRSLTLDDISVEAGSIEDLLYESWAPLRHLSISSSSPQSREELLLPLLECCEKLESLSYEACGVSTHGDIFEQDLPALSLIQELRLFDVDLNPQTLAVISRSCRALVKLSVLGRAPQLNVKDWIELLRSGALPSLRILQTCSGHNQPPTGFCRWSEETCHELRSACAARNIAVACV</sequence>
<organism evidence="1 2">
    <name type="scientific">Phanerochaete sordida</name>
    <dbReference type="NCBI Taxonomy" id="48140"/>
    <lineage>
        <taxon>Eukaryota</taxon>
        <taxon>Fungi</taxon>
        <taxon>Dikarya</taxon>
        <taxon>Basidiomycota</taxon>
        <taxon>Agaricomycotina</taxon>
        <taxon>Agaricomycetes</taxon>
        <taxon>Polyporales</taxon>
        <taxon>Phanerochaetaceae</taxon>
        <taxon>Phanerochaete</taxon>
    </lineage>
</organism>
<gene>
    <name evidence="1" type="ORF">PsYK624_020580</name>
</gene>
<dbReference type="OrthoDB" id="3251638at2759"/>
<proteinExistence type="predicted"/>
<accession>A0A9P3L9H3</accession>
<evidence type="ECO:0000313" key="1">
    <source>
        <dbReference type="EMBL" id="GJE85978.1"/>
    </source>
</evidence>
<reference evidence="1 2" key="1">
    <citation type="submission" date="2021-08" db="EMBL/GenBank/DDBJ databases">
        <title>Draft Genome Sequence of Phanerochaete sordida strain YK-624.</title>
        <authorList>
            <person name="Mori T."/>
            <person name="Dohra H."/>
            <person name="Suzuki T."/>
            <person name="Kawagishi H."/>
            <person name="Hirai H."/>
        </authorList>
    </citation>
    <scope>NUCLEOTIDE SEQUENCE [LARGE SCALE GENOMIC DNA]</scope>
    <source>
        <strain evidence="1 2">YK-624</strain>
    </source>
</reference>
<dbReference type="EMBL" id="BPQB01000003">
    <property type="protein sequence ID" value="GJE85978.1"/>
    <property type="molecule type" value="Genomic_DNA"/>
</dbReference>
<dbReference type="Gene3D" id="3.80.10.10">
    <property type="entry name" value="Ribonuclease Inhibitor"/>
    <property type="match status" value="1"/>
</dbReference>
<dbReference type="SUPFAM" id="SSF52047">
    <property type="entry name" value="RNI-like"/>
    <property type="match status" value="1"/>
</dbReference>
<comment type="caution">
    <text evidence="1">The sequence shown here is derived from an EMBL/GenBank/DDBJ whole genome shotgun (WGS) entry which is preliminary data.</text>
</comment>
<protein>
    <submittedName>
        <fullName evidence="1">Uncharacterized protein</fullName>
    </submittedName>
</protein>
<dbReference type="InterPro" id="IPR032675">
    <property type="entry name" value="LRR_dom_sf"/>
</dbReference>